<feature type="transmembrane region" description="Helical" evidence="6">
    <location>
        <begin position="228"/>
        <end position="251"/>
    </location>
</feature>
<feature type="transmembrane region" description="Helical" evidence="6">
    <location>
        <begin position="325"/>
        <end position="341"/>
    </location>
</feature>
<reference evidence="8" key="1">
    <citation type="submission" date="2016-10" db="EMBL/GenBank/DDBJ databases">
        <authorList>
            <person name="Varghese N."/>
            <person name="Submissions S."/>
        </authorList>
    </citation>
    <scope>NUCLEOTIDE SEQUENCE [LARGE SCALE GENOMIC DNA]</scope>
    <source>
        <strain evidence="8">DSM 19891</strain>
    </source>
</reference>
<name>A0A1I6IEC3_9FLAO</name>
<organism evidence="7 8">
    <name type="scientific">Maribacter stanieri</name>
    <dbReference type="NCBI Taxonomy" id="440514"/>
    <lineage>
        <taxon>Bacteria</taxon>
        <taxon>Pseudomonadati</taxon>
        <taxon>Bacteroidota</taxon>
        <taxon>Flavobacteriia</taxon>
        <taxon>Flavobacteriales</taxon>
        <taxon>Flavobacteriaceae</taxon>
        <taxon>Maribacter</taxon>
    </lineage>
</organism>
<feature type="transmembrane region" description="Helical" evidence="6">
    <location>
        <begin position="198"/>
        <end position="216"/>
    </location>
</feature>
<feature type="transmembrane region" description="Helical" evidence="6">
    <location>
        <begin position="89"/>
        <end position="113"/>
    </location>
</feature>
<feature type="transmembrane region" description="Helical" evidence="6">
    <location>
        <begin position="347"/>
        <end position="369"/>
    </location>
</feature>
<dbReference type="AlphaFoldDB" id="A0A1I6IEC3"/>
<feature type="transmembrane region" description="Helical" evidence="6">
    <location>
        <begin position="390"/>
        <end position="410"/>
    </location>
</feature>
<dbReference type="InterPro" id="IPR050367">
    <property type="entry name" value="APC_superfamily"/>
</dbReference>
<dbReference type="EMBL" id="FOYX01000001">
    <property type="protein sequence ID" value="SFR65072.1"/>
    <property type="molecule type" value="Genomic_DNA"/>
</dbReference>
<evidence type="ECO:0000313" key="8">
    <source>
        <dbReference type="Proteomes" id="UP000199462"/>
    </source>
</evidence>
<dbReference type="Gene3D" id="1.20.1740.10">
    <property type="entry name" value="Amino acid/polyamine transporter I"/>
    <property type="match status" value="1"/>
</dbReference>
<dbReference type="Pfam" id="PF13520">
    <property type="entry name" value="AA_permease_2"/>
    <property type="match status" value="1"/>
</dbReference>
<keyword evidence="2" id="KW-1003">Cell membrane</keyword>
<dbReference type="PANTHER" id="PTHR42770">
    <property type="entry name" value="AMINO ACID TRANSPORTER-RELATED"/>
    <property type="match status" value="1"/>
</dbReference>
<proteinExistence type="predicted"/>
<evidence type="ECO:0000256" key="5">
    <source>
        <dbReference type="ARBA" id="ARBA00023136"/>
    </source>
</evidence>
<feature type="transmembrane region" description="Helical" evidence="6">
    <location>
        <begin position="125"/>
        <end position="144"/>
    </location>
</feature>
<keyword evidence="4 6" id="KW-1133">Transmembrane helix</keyword>
<sequence length="440" mass="48414">MIVSEDNKQSKKLGIFAIWAIGVGMVISGESFGWNLGWAITGPLWFFVPVAVAALMYFGLVQTLIELACVYPDATGPHTYVEKAFNKKWGAFIGLAILFEFLFATPAIASSLGEYLGFLMNDLSLSPWISTLFLLGFSIVNLFEMHIGVRFLILLTLLAILELFMYQGSVFTAFELQNLSNSNVGSIDLQSFVEAIPYAMWLFLAIEGISLMTNAVDRKNFRKVIGRGYNLAFFTLLILAVLVLVLAAGGIDWNLPESLGLLEENHPMPASMALILGKDHFLVQVFTFIGLFGLIASLQGIAFAATKQLEPLLPSIKDNLVSKRVIASTIVFVISLAAIWTSQTGFLIEVSVFGAVCMYFAVSSSLLVLRKRNNILAAGVNVKNTAYSHNNFNGIFSSFNAWVAVIISLICIGSFAYLQFQAFIIFIICSLGYVFLIRRK</sequence>
<keyword evidence="3 6" id="KW-0812">Transmembrane</keyword>
<dbReference type="PANTHER" id="PTHR42770:SF7">
    <property type="entry name" value="MEMBRANE PROTEIN"/>
    <property type="match status" value="1"/>
</dbReference>
<evidence type="ECO:0000256" key="3">
    <source>
        <dbReference type="ARBA" id="ARBA00022692"/>
    </source>
</evidence>
<feature type="transmembrane region" description="Helical" evidence="6">
    <location>
        <begin position="281"/>
        <end position="304"/>
    </location>
</feature>
<feature type="transmembrane region" description="Helical" evidence="6">
    <location>
        <begin position="151"/>
        <end position="174"/>
    </location>
</feature>
<evidence type="ECO:0000256" key="6">
    <source>
        <dbReference type="SAM" id="Phobius"/>
    </source>
</evidence>
<dbReference type="STRING" id="440514.SAMN04488010_1567"/>
<keyword evidence="8" id="KW-1185">Reference proteome</keyword>
<dbReference type="InterPro" id="IPR002293">
    <property type="entry name" value="AA/rel_permease1"/>
</dbReference>
<comment type="subcellular location">
    <subcellularLocation>
        <location evidence="1">Cell membrane</location>
        <topology evidence="1">Multi-pass membrane protein</topology>
    </subcellularLocation>
</comment>
<feature type="transmembrane region" description="Helical" evidence="6">
    <location>
        <begin position="416"/>
        <end position="436"/>
    </location>
</feature>
<dbReference type="GO" id="GO:0022857">
    <property type="term" value="F:transmembrane transporter activity"/>
    <property type="evidence" value="ECO:0007669"/>
    <property type="project" value="InterPro"/>
</dbReference>
<feature type="transmembrane region" description="Helical" evidence="6">
    <location>
        <begin position="44"/>
        <end position="68"/>
    </location>
</feature>
<dbReference type="GO" id="GO:0005886">
    <property type="term" value="C:plasma membrane"/>
    <property type="evidence" value="ECO:0007669"/>
    <property type="project" value="UniProtKB-SubCell"/>
</dbReference>
<accession>A0A1I6IEC3</accession>
<protein>
    <submittedName>
        <fullName evidence="7">Ethanolamine:proton symporter, EAT family</fullName>
    </submittedName>
</protein>
<dbReference type="Proteomes" id="UP000199462">
    <property type="component" value="Unassembled WGS sequence"/>
</dbReference>
<evidence type="ECO:0000313" key="7">
    <source>
        <dbReference type="EMBL" id="SFR65072.1"/>
    </source>
</evidence>
<keyword evidence="5 6" id="KW-0472">Membrane</keyword>
<gene>
    <name evidence="7" type="ORF">SAMN04488010_1567</name>
</gene>
<dbReference type="RefSeq" id="WP_091902529.1">
    <property type="nucleotide sequence ID" value="NZ_FOYX01000001.1"/>
</dbReference>
<feature type="transmembrane region" description="Helical" evidence="6">
    <location>
        <begin position="12"/>
        <end position="32"/>
    </location>
</feature>
<evidence type="ECO:0000256" key="1">
    <source>
        <dbReference type="ARBA" id="ARBA00004651"/>
    </source>
</evidence>
<evidence type="ECO:0000256" key="2">
    <source>
        <dbReference type="ARBA" id="ARBA00022475"/>
    </source>
</evidence>
<evidence type="ECO:0000256" key="4">
    <source>
        <dbReference type="ARBA" id="ARBA00022989"/>
    </source>
</evidence>
<dbReference type="PIRSF" id="PIRSF006060">
    <property type="entry name" value="AA_transporter"/>
    <property type="match status" value="1"/>
</dbReference>